<evidence type="ECO:0000256" key="1">
    <source>
        <dbReference type="SAM" id="Phobius"/>
    </source>
</evidence>
<dbReference type="Gene3D" id="2.130.10.10">
    <property type="entry name" value="YVTN repeat-like/Quinoprotein amine dehydrogenase"/>
    <property type="match status" value="1"/>
</dbReference>
<keyword evidence="3" id="KW-1185">Reference proteome</keyword>
<organism evidence="2 3">
    <name type="scientific">Nonomuraea insulae</name>
    <dbReference type="NCBI Taxonomy" id="1616787"/>
    <lineage>
        <taxon>Bacteria</taxon>
        <taxon>Bacillati</taxon>
        <taxon>Actinomycetota</taxon>
        <taxon>Actinomycetes</taxon>
        <taxon>Streptosporangiales</taxon>
        <taxon>Streptosporangiaceae</taxon>
        <taxon>Nonomuraea</taxon>
    </lineage>
</organism>
<proteinExistence type="predicted"/>
<feature type="transmembrane region" description="Helical" evidence="1">
    <location>
        <begin position="385"/>
        <end position="404"/>
    </location>
</feature>
<comment type="caution">
    <text evidence="2">The sequence shown here is derived from an EMBL/GenBank/DDBJ whole genome shotgun (WGS) entry which is preliminary data.</text>
</comment>
<feature type="transmembrane region" description="Helical" evidence="1">
    <location>
        <begin position="315"/>
        <end position="332"/>
    </location>
</feature>
<dbReference type="CDD" id="cd15482">
    <property type="entry name" value="Sialidase_non-viral"/>
    <property type="match status" value="1"/>
</dbReference>
<dbReference type="SUPFAM" id="SSF110296">
    <property type="entry name" value="Oligoxyloglucan reducing end-specific cellobiohydrolase"/>
    <property type="match status" value="1"/>
</dbReference>
<evidence type="ECO:0008006" key="4">
    <source>
        <dbReference type="Google" id="ProtNLM"/>
    </source>
</evidence>
<protein>
    <recommendedName>
        <fullName evidence="4">Exo-alpha-sialidase</fullName>
    </recommendedName>
</protein>
<reference evidence="3" key="1">
    <citation type="journal article" date="2019" name="Int. J. Syst. Evol. Microbiol.">
        <title>The Global Catalogue of Microorganisms (GCM) 10K type strain sequencing project: providing services to taxonomists for standard genome sequencing and annotation.</title>
        <authorList>
            <consortium name="The Broad Institute Genomics Platform"/>
            <consortium name="The Broad Institute Genome Sequencing Center for Infectious Disease"/>
            <person name="Wu L."/>
            <person name="Ma J."/>
        </authorList>
    </citation>
    <scope>NUCLEOTIDE SEQUENCE [LARGE SCALE GENOMIC DNA]</scope>
    <source>
        <strain evidence="3">CCUG 53903</strain>
    </source>
</reference>
<accession>A0ABW1CDX4</accession>
<dbReference type="Proteomes" id="UP001596058">
    <property type="component" value="Unassembled WGS sequence"/>
</dbReference>
<keyword evidence="1" id="KW-0812">Transmembrane</keyword>
<gene>
    <name evidence="2" type="ORF">ACFPZ3_05870</name>
</gene>
<evidence type="ECO:0000313" key="3">
    <source>
        <dbReference type="Proteomes" id="UP001596058"/>
    </source>
</evidence>
<dbReference type="InterPro" id="IPR015943">
    <property type="entry name" value="WD40/YVTN_repeat-like_dom_sf"/>
</dbReference>
<name>A0ABW1CDX4_9ACTN</name>
<evidence type="ECO:0000313" key="2">
    <source>
        <dbReference type="EMBL" id="MFC5823372.1"/>
    </source>
</evidence>
<keyword evidence="1" id="KW-1133">Transmembrane helix</keyword>
<sequence length="453" mass="47890">MLVLLINDHLLKQAWPGIVTGKLSDVAGLVVAPALVALLFWRRADLAATVLTGVLFALVKSTETGAELASQAWTLVGGPSRVLADPTDLLALPALALAWWVRGHSVHLSPRWLVVVMMPLTVFAVTATSGTGPTVSAEAVEVGKSGRISVYTDSRTSLVSDDGGRTWSSVSGERTRQPQSAQCAPAQATRCYQVVKGRMAVEESDDGGRTWRSSWKLSGDDLERLTRQHDRPFEPRSTALAVQARPGGHVVVVANGLDGIVVRDTSGTWRRVGWPGASEPAEVNVDSEWRVALFLAVCMLFGGVWAGLRQFSRVYTGFAVAACLGLLAVLNGGEVVSMGEYVPYADTDLLPLVGLGLLAVLVGTVVCLVLTFAGKARPVPTTVGILASPLVYASVYLPFAGWSAGTPESYTLAVAIAVLLTALVLLASAVLIRNDARRANPYFFDGSSTSSPT</sequence>
<dbReference type="EMBL" id="JBHSPA010000008">
    <property type="protein sequence ID" value="MFC5823372.1"/>
    <property type="molecule type" value="Genomic_DNA"/>
</dbReference>
<keyword evidence="1" id="KW-0472">Membrane</keyword>
<feature type="transmembrane region" description="Helical" evidence="1">
    <location>
        <begin position="352"/>
        <end position="373"/>
    </location>
</feature>
<feature type="transmembrane region" description="Helical" evidence="1">
    <location>
        <begin position="289"/>
        <end position="308"/>
    </location>
</feature>
<feature type="transmembrane region" description="Helical" evidence="1">
    <location>
        <begin position="410"/>
        <end position="432"/>
    </location>
</feature>
<dbReference type="RefSeq" id="WP_379512908.1">
    <property type="nucleotide sequence ID" value="NZ_JBHSPA010000008.1"/>
</dbReference>